<evidence type="ECO:0000313" key="5">
    <source>
        <dbReference type="Proteomes" id="UP000825002"/>
    </source>
</evidence>
<dbReference type="PANTHER" id="PTHR24256">
    <property type="entry name" value="TRYPTASE-RELATED"/>
    <property type="match status" value="1"/>
</dbReference>
<dbReference type="SMART" id="SM00020">
    <property type="entry name" value="Tryp_SPc"/>
    <property type="match status" value="1"/>
</dbReference>
<dbReference type="SUPFAM" id="SSF50494">
    <property type="entry name" value="Trypsin-like serine proteases"/>
    <property type="match status" value="1"/>
</dbReference>
<dbReference type="Proteomes" id="UP000825002">
    <property type="component" value="Unassembled WGS sequence"/>
</dbReference>
<dbReference type="EMBL" id="JAIFTH010000957">
    <property type="protein sequence ID" value="KAG9508796.1"/>
    <property type="molecule type" value="Genomic_DNA"/>
</dbReference>
<comment type="caution">
    <text evidence="4">The sequence shown here is derived from an EMBL/GenBank/DDBJ whole genome shotgun (WGS) entry which is preliminary data.</text>
</comment>
<keyword evidence="1" id="KW-1015">Disulfide bond</keyword>
<dbReference type="InterPro" id="IPR043504">
    <property type="entry name" value="Peptidase_S1_PA_chymotrypsin"/>
</dbReference>
<sequence length="361" mass="40234">DLSKLDVATIKIVEASNALLPFGTNELRDVAEAARAHTTTYQVSSILASLLFYDQHNKRHEKLTVCGIKPGIRQRLISDIEDQLLALAKSTRAAPDGLPRIINGIESMSRFTSWRLYLGDHNVDLLDTNELVMDVDLAVLHRDFQGLTETEPLLNDIGMLRLSRSIDYMSTRIEPICMSNKSHVTRLKLESELDRLDGPFDRRQYRTNTRCVSLGWGITEEPANDGEADLSPGARTLQQLDMRVLNIVGDHCEQNDGIFTLLTQGFFCAAPVSGSSPGSVCRGDSGGPLVCRESRMNRWYLIGLTSNGPKRCTRRSEHSRWSAVHTDVAYYMPWVNSVISQWSNAEPPPPSRIGATPIVKV</sequence>
<dbReference type="InterPro" id="IPR033116">
    <property type="entry name" value="TRYPSIN_SER"/>
</dbReference>
<dbReference type="InterPro" id="IPR001254">
    <property type="entry name" value="Trypsin_dom"/>
</dbReference>
<accession>A0ABQ7S5Z8</accession>
<dbReference type="PROSITE" id="PS50240">
    <property type="entry name" value="TRYPSIN_DOM"/>
    <property type="match status" value="1"/>
</dbReference>
<name>A0ABQ7S5Z8_9ACAR</name>
<evidence type="ECO:0000313" key="4">
    <source>
        <dbReference type="EMBL" id="KAG9508796.1"/>
    </source>
</evidence>
<evidence type="ECO:0000256" key="1">
    <source>
        <dbReference type="ARBA" id="ARBA00023157"/>
    </source>
</evidence>
<dbReference type="Pfam" id="PF00089">
    <property type="entry name" value="Trypsin"/>
    <property type="match status" value="1"/>
</dbReference>
<dbReference type="PROSITE" id="PS00135">
    <property type="entry name" value="TRYPSIN_SER"/>
    <property type="match status" value="1"/>
</dbReference>
<dbReference type="InterPro" id="IPR051487">
    <property type="entry name" value="Ser/Thr_Proteases_Immune/Dev"/>
</dbReference>
<feature type="non-terminal residue" evidence="4">
    <location>
        <position position="1"/>
    </location>
</feature>
<comment type="similarity">
    <text evidence="2">Belongs to the peptidase S1 family. CLIP subfamily.</text>
</comment>
<evidence type="ECO:0000259" key="3">
    <source>
        <dbReference type="PROSITE" id="PS50240"/>
    </source>
</evidence>
<gene>
    <name evidence="4" type="primary">CTRL</name>
    <name evidence="4" type="ORF">GZH46_02701</name>
</gene>
<keyword evidence="5" id="KW-1185">Reference proteome</keyword>
<evidence type="ECO:0000256" key="2">
    <source>
        <dbReference type="ARBA" id="ARBA00024195"/>
    </source>
</evidence>
<dbReference type="Gene3D" id="2.40.10.10">
    <property type="entry name" value="Trypsin-like serine proteases"/>
    <property type="match status" value="1"/>
</dbReference>
<protein>
    <submittedName>
        <fullName evidence="4">Chymotrypsin-like protease CTRL-1</fullName>
    </submittedName>
</protein>
<organism evidence="4 5">
    <name type="scientific">Fragariocoptes setiger</name>
    <dbReference type="NCBI Taxonomy" id="1670756"/>
    <lineage>
        <taxon>Eukaryota</taxon>
        <taxon>Metazoa</taxon>
        <taxon>Ecdysozoa</taxon>
        <taxon>Arthropoda</taxon>
        <taxon>Chelicerata</taxon>
        <taxon>Arachnida</taxon>
        <taxon>Acari</taxon>
        <taxon>Acariformes</taxon>
        <taxon>Trombidiformes</taxon>
        <taxon>Prostigmata</taxon>
        <taxon>Eupodina</taxon>
        <taxon>Eriophyoidea</taxon>
        <taxon>Phytoptidae</taxon>
        <taxon>Fragariocoptes</taxon>
    </lineage>
</organism>
<dbReference type="InterPro" id="IPR009003">
    <property type="entry name" value="Peptidase_S1_PA"/>
</dbReference>
<reference evidence="4 5" key="1">
    <citation type="submission" date="2020-10" db="EMBL/GenBank/DDBJ databases">
        <authorList>
            <person name="Klimov P.B."/>
            <person name="Dyachkov S.M."/>
            <person name="Chetverikov P.E."/>
        </authorList>
    </citation>
    <scope>NUCLEOTIDE SEQUENCE [LARGE SCALE GENOMIC DNA]</scope>
    <source>
        <strain evidence="4">BMOC 18-1129-001#AD2665</strain>
        <tissue evidence="4">Entire mites</tissue>
    </source>
</reference>
<proteinExistence type="inferred from homology"/>
<feature type="domain" description="Peptidase S1" evidence="3">
    <location>
        <begin position="12"/>
        <end position="340"/>
    </location>
</feature>